<keyword evidence="1" id="KW-0732">Signal</keyword>
<feature type="signal peptide" evidence="1">
    <location>
        <begin position="1"/>
        <end position="26"/>
    </location>
</feature>
<proteinExistence type="predicted"/>
<feature type="chain" id="PRO_5029807397" evidence="1">
    <location>
        <begin position="27"/>
        <end position="69"/>
    </location>
</feature>
<protein>
    <submittedName>
        <fullName evidence="2">Uncharacterized protein</fullName>
    </submittedName>
</protein>
<name>A0A7I9YSD6_MYCBU</name>
<accession>A0A7I9YSD6</accession>
<gene>
    <name evidence="2" type="ORF">MBOU_36520</name>
</gene>
<sequence>MITKALAGVAAALGAAAVGLAAPAIADPIPSGSTACSCPAPAPKSPASLDQLSEAIVTDLQIIQDQQQQ</sequence>
<keyword evidence="3" id="KW-1185">Reference proteome</keyword>
<evidence type="ECO:0000313" key="3">
    <source>
        <dbReference type="Proteomes" id="UP000465360"/>
    </source>
</evidence>
<comment type="caution">
    <text evidence="2">The sequence shown here is derived from an EMBL/GenBank/DDBJ whole genome shotgun (WGS) entry which is preliminary data.</text>
</comment>
<dbReference type="EMBL" id="BLKZ01000001">
    <property type="protein sequence ID" value="GFG91610.1"/>
    <property type="molecule type" value="Genomic_DNA"/>
</dbReference>
<organism evidence="2 3">
    <name type="scientific">Mycobacterium bourgelatii</name>
    <dbReference type="NCBI Taxonomy" id="1273442"/>
    <lineage>
        <taxon>Bacteria</taxon>
        <taxon>Bacillati</taxon>
        <taxon>Actinomycetota</taxon>
        <taxon>Actinomycetes</taxon>
        <taxon>Mycobacteriales</taxon>
        <taxon>Mycobacteriaceae</taxon>
        <taxon>Mycobacterium</taxon>
    </lineage>
</organism>
<evidence type="ECO:0000256" key="1">
    <source>
        <dbReference type="SAM" id="SignalP"/>
    </source>
</evidence>
<reference evidence="2 3" key="1">
    <citation type="journal article" date="2019" name="Emerg. Microbes Infect.">
        <title>Comprehensive subspecies identification of 175 nontuberculous mycobacteria species based on 7547 genomic profiles.</title>
        <authorList>
            <person name="Matsumoto Y."/>
            <person name="Kinjo T."/>
            <person name="Motooka D."/>
            <person name="Nabeya D."/>
            <person name="Jung N."/>
            <person name="Uechi K."/>
            <person name="Horii T."/>
            <person name="Iida T."/>
            <person name="Fujita J."/>
            <person name="Nakamura S."/>
        </authorList>
    </citation>
    <scope>NUCLEOTIDE SEQUENCE [LARGE SCALE GENOMIC DNA]</scope>
    <source>
        <strain evidence="2 3">JCM 30725</strain>
    </source>
</reference>
<dbReference type="Proteomes" id="UP000465360">
    <property type="component" value="Unassembled WGS sequence"/>
</dbReference>
<evidence type="ECO:0000313" key="2">
    <source>
        <dbReference type="EMBL" id="GFG91610.1"/>
    </source>
</evidence>
<dbReference type="AlphaFoldDB" id="A0A7I9YSD6"/>